<evidence type="ECO:0000313" key="2">
    <source>
        <dbReference type="EMBL" id="MFC3199479.1"/>
    </source>
</evidence>
<dbReference type="Pfam" id="PF21761">
    <property type="entry name" value="RedAm-like_C"/>
    <property type="match status" value="1"/>
</dbReference>
<dbReference type="RefSeq" id="WP_379025153.1">
    <property type="nucleotide sequence ID" value="NZ_JBHRTA010000040.1"/>
</dbReference>
<dbReference type="InterPro" id="IPR048666">
    <property type="entry name" value="RedAm-like_C"/>
</dbReference>
<sequence length="190" mass="20637">GKTILNLTTGSPKEASQIEAILSEKGGHYINGALQVAPDQMGLESTTVLLSGNSNVYLQNKSVVDVLGGNLKYLGENPSASSAMDLATLTWLYGSYIGLIYGVKLSRQYGLKLEDYSVIIGEITPGFTDFFKHEIDVINRADYQVTQSPLSISVAATQRIADSFKELDVLQEFPKTLAEILNKAHHKGLD</sequence>
<dbReference type="EMBL" id="JBHRTA010000040">
    <property type="protein sequence ID" value="MFC3199479.1"/>
    <property type="molecule type" value="Genomic_DNA"/>
</dbReference>
<keyword evidence="3" id="KW-1185">Reference proteome</keyword>
<comment type="caution">
    <text evidence="2">The sequence shown here is derived from an EMBL/GenBank/DDBJ whole genome shotgun (WGS) entry which is preliminary data.</text>
</comment>
<dbReference type="Proteomes" id="UP001595526">
    <property type="component" value="Unassembled WGS sequence"/>
</dbReference>
<protein>
    <recommendedName>
        <fullName evidence="1">NADPH-dependent reductive aminase-like C-terminal domain-containing protein</fullName>
    </recommendedName>
</protein>
<evidence type="ECO:0000259" key="1">
    <source>
        <dbReference type="Pfam" id="PF21761"/>
    </source>
</evidence>
<dbReference type="Gene3D" id="3.40.50.720">
    <property type="entry name" value="NAD(P)-binding Rossmann-like Domain"/>
    <property type="match status" value="1"/>
</dbReference>
<proteinExistence type="predicted"/>
<name>A0ABV7JNA7_9SPHI</name>
<dbReference type="InterPro" id="IPR013328">
    <property type="entry name" value="6PGD_dom2"/>
</dbReference>
<gene>
    <name evidence="2" type="ORF">ACFOET_17790</name>
</gene>
<dbReference type="Gene3D" id="1.10.1040.10">
    <property type="entry name" value="N-(1-d-carboxylethyl)-l-norvaline Dehydrogenase, domain 2"/>
    <property type="match status" value="1"/>
</dbReference>
<feature type="non-terminal residue" evidence="2">
    <location>
        <position position="190"/>
    </location>
</feature>
<organism evidence="2 3">
    <name type="scientific">Parapedobacter deserti</name>
    <dbReference type="NCBI Taxonomy" id="1912957"/>
    <lineage>
        <taxon>Bacteria</taxon>
        <taxon>Pseudomonadati</taxon>
        <taxon>Bacteroidota</taxon>
        <taxon>Sphingobacteriia</taxon>
        <taxon>Sphingobacteriales</taxon>
        <taxon>Sphingobacteriaceae</taxon>
        <taxon>Parapedobacter</taxon>
    </lineage>
</organism>
<evidence type="ECO:0000313" key="3">
    <source>
        <dbReference type="Proteomes" id="UP001595526"/>
    </source>
</evidence>
<accession>A0ABV7JNA7</accession>
<reference evidence="3" key="1">
    <citation type="journal article" date="2019" name="Int. J. Syst. Evol. Microbiol.">
        <title>The Global Catalogue of Microorganisms (GCM) 10K type strain sequencing project: providing services to taxonomists for standard genome sequencing and annotation.</title>
        <authorList>
            <consortium name="The Broad Institute Genomics Platform"/>
            <consortium name="The Broad Institute Genome Sequencing Center for Infectious Disease"/>
            <person name="Wu L."/>
            <person name="Ma J."/>
        </authorList>
    </citation>
    <scope>NUCLEOTIDE SEQUENCE [LARGE SCALE GENOMIC DNA]</scope>
    <source>
        <strain evidence="3">KCTC 52416</strain>
    </source>
</reference>
<feature type="domain" description="NADPH-dependent reductive aminase-like C-terminal" evidence="1">
    <location>
        <begin position="78"/>
        <end position="188"/>
    </location>
</feature>
<feature type="non-terminal residue" evidence="2">
    <location>
        <position position="1"/>
    </location>
</feature>